<proteinExistence type="predicted"/>
<evidence type="ECO:0000313" key="1">
    <source>
        <dbReference type="EMBL" id="CAD2175022.1"/>
    </source>
</evidence>
<evidence type="ECO:0000313" key="2">
    <source>
        <dbReference type="Proteomes" id="UP000580250"/>
    </source>
</evidence>
<gene>
    <name evidence="1" type="ORF">MENT_LOCUS26725</name>
</gene>
<comment type="caution">
    <text evidence="1">The sequence shown here is derived from an EMBL/GenBank/DDBJ whole genome shotgun (WGS) entry which is preliminary data.</text>
</comment>
<dbReference type="Proteomes" id="UP000580250">
    <property type="component" value="Unassembled WGS sequence"/>
</dbReference>
<name>A0A6V7VJL1_MELEN</name>
<dbReference type="EMBL" id="CAJEWN010000246">
    <property type="protein sequence ID" value="CAD2175022.1"/>
    <property type="molecule type" value="Genomic_DNA"/>
</dbReference>
<reference evidence="1 2" key="1">
    <citation type="submission" date="2020-08" db="EMBL/GenBank/DDBJ databases">
        <authorList>
            <person name="Koutsovoulos G."/>
            <person name="Danchin GJ E."/>
        </authorList>
    </citation>
    <scope>NUCLEOTIDE SEQUENCE [LARGE SCALE GENOMIC DNA]</scope>
</reference>
<protein>
    <submittedName>
        <fullName evidence="1">Uncharacterized protein</fullName>
    </submittedName>
</protein>
<dbReference type="AlphaFoldDB" id="A0A6V7VJL1"/>
<sequence>MVIKARKIMVNVKIEEKLKEKRRDCVLIILSISELICEYVRKCVLSILNNFVAKCV</sequence>
<accession>A0A6V7VJL1</accession>
<organism evidence="1 2">
    <name type="scientific">Meloidogyne enterolobii</name>
    <name type="common">Root-knot nematode worm</name>
    <name type="synonym">Meloidogyne mayaguensis</name>
    <dbReference type="NCBI Taxonomy" id="390850"/>
    <lineage>
        <taxon>Eukaryota</taxon>
        <taxon>Metazoa</taxon>
        <taxon>Ecdysozoa</taxon>
        <taxon>Nematoda</taxon>
        <taxon>Chromadorea</taxon>
        <taxon>Rhabditida</taxon>
        <taxon>Tylenchina</taxon>
        <taxon>Tylenchomorpha</taxon>
        <taxon>Tylenchoidea</taxon>
        <taxon>Meloidogynidae</taxon>
        <taxon>Meloidogyninae</taxon>
        <taxon>Meloidogyne</taxon>
    </lineage>
</organism>